<evidence type="ECO:0008006" key="5">
    <source>
        <dbReference type="Google" id="ProtNLM"/>
    </source>
</evidence>
<reference evidence="3 4" key="1">
    <citation type="submission" date="2019-04" db="EMBL/GenBank/DDBJ databases">
        <authorList>
            <person name="Li Y."/>
            <person name="Wang J."/>
        </authorList>
    </citation>
    <scope>NUCLEOTIDE SEQUENCE [LARGE SCALE GENOMIC DNA]</scope>
    <source>
        <strain evidence="3 4">DSM 14668</strain>
    </source>
</reference>
<sequence>MRTKQTIFLCAFAAFSLGGAALGVGCSGGDNTASGSANTGGNSSGSSQGGGGNGQGGSGNGGEGGDINFFDAGPGDGGLTEDSACVSQSSEATLVKKPVDVIVLIDNSGSMSAEIIGVQNNINQNFAQILEASGLDYRVILIARHGNASSAQSVCIEAPLSGIPAGGCTPPPVSPVNNPGKFYHYSVEVASHDSLCKVLSTYGVQDEYGFAPTGWKEWLRPDAFKTFIELTDDGVNCSYGGKTYNDSNSVNGGNTAATNWDTALLALSPENFGTAENRNYRFYSIVAMAYNDPADKPYEPTDPVITGKCPTAADPGTGYQGLSNLTGGLKFPLCDTTSYDAVFKAIAEGVVAGAQVACEFGIPDPPEGTTVDLASVVVDYTPGDMSPNKQFKQVADAAACAADSFYIDKAANQIILCPDTCGVLKNDAAAKVAVLFACDPGGAN</sequence>
<dbReference type="OrthoDB" id="5493134at2"/>
<keyword evidence="4" id="KW-1185">Reference proteome</keyword>
<dbReference type="RefSeq" id="WP_136934547.1">
    <property type="nucleotide sequence ID" value="NZ_SSMQ01000067.1"/>
</dbReference>
<gene>
    <name evidence="3" type="ORF">E8A74_40835</name>
</gene>
<evidence type="ECO:0000256" key="2">
    <source>
        <dbReference type="SAM" id="SignalP"/>
    </source>
</evidence>
<evidence type="ECO:0000313" key="4">
    <source>
        <dbReference type="Proteomes" id="UP000309215"/>
    </source>
</evidence>
<feature type="region of interest" description="Disordered" evidence="1">
    <location>
        <begin position="34"/>
        <end position="73"/>
    </location>
</feature>
<dbReference type="AlphaFoldDB" id="A0A4U1IVS8"/>
<dbReference type="Proteomes" id="UP000309215">
    <property type="component" value="Unassembled WGS sequence"/>
</dbReference>
<comment type="caution">
    <text evidence="3">The sequence shown here is derived from an EMBL/GenBank/DDBJ whole genome shotgun (WGS) entry which is preliminary data.</text>
</comment>
<evidence type="ECO:0000256" key="1">
    <source>
        <dbReference type="SAM" id="MobiDB-lite"/>
    </source>
</evidence>
<feature type="signal peptide" evidence="2">
    <location>
        <begin position="1"/>
        <end position="20"/>
    </location>
</feature>
<protein>
    <recommendedName>
        <fullName evidence="5">VWA domain-containing protein</fullName>
    </recommendedName>
</protein>
<evidence type="ECO:0000313" key="3">
    <source>
        <dbReference type="EMBL" id="TKC98509.1"/>
    </source>
</evidence>
<accession>A0A4U1IVS8</accession>
<feature type="compositionally biased region" description="Gly residues" evidence="1">
    <location>
        <begin position="47"/>
        <end position="65"/>
    </location>
</feature>
<dbReference type="PROSITE" id="PS51257">
    <property type="entry name" value="PROKAR_LIPOPROTEIN"/>
    <property type="match status" value="1"/>
</dbReference>
<dbReference type="EMBL" id="SSMQ01000067">
    <property type="protein sequence ID" value="TKC98509.1"/>
    <property type="molecule type" value="Genomic_DNA"/>
</dbReference>
<organism evidence="3 4">
    <name type="scientific">Polyangium fumosum</name>
    <dbReference type="NCBI Taxonomy" id="889272"/>
    <lineage>
        <taxon>Bacteria</taxon>
        <taxon>Pseudomonadati</taxon>
        <taxon>Myxococcota</taxon>
        <taxon>Polyangia</taxon>
        <taxon>Polyangiales</taxon>
        <taxon>Polyangiaceae</taxon>
        <taxon>Polyangium</taxon>
    </lineage>
</organism>
<proteinExistence type="predicted"/>
<feature type="compositionally biased region" description="Low complexity" evidence="1">
    <location>
        <begin position="34"/>
        <end position="46"/>
    </location>
</feature>
<keyword evidence="2" id="KW-0732">Signal</keyword>
<feature type="chain" id="PRO_5020792034" description="VWA domain-containing protein" evidence="2">
    <location>
        <begin position="21"/>
        <end position="444"/>
    </location>
</feature>
<name>A0A4U1IVS8_9BACT</name>